<comment type="caution">
    <text evidence="9">The sequence shown here is derived from an EMBL/GenBank/DDBJ whole genome shotgun (WGS) entry which is preliminary data.</text>
</comment>
<dbReference type="PANTHER" id="PTHR13887">
    <property type="entry name" value="GLUTATHIONE S-TRANSFERASE KAPPA"/>
    <property type="match status" value="1"/>
</dbReference>
<evidence type="ECO:0000259" key="8">
    <source>
        <dbReference type="Pfam" id="PF13462"/>
    </source>
</evidence>
<dbReference type="PANTHER" id="PTHR13887:SF14">
    <property type="entry name" value="DISULFIDE BOND FORMATION PROTEIN D"/>
    <property type="match status" value="1"/>
</dbReference>
<dbReference type="OrthoDB" id="117402at2"/>
<dbReference type="GO" id="GO:0016853">
    <property type="term" value="F:isomerase activity"/>
    <property type="evidence" value="ECO:0007669"/>
    <property type="project" value="UniProtKB-KW"/>
</dbReference>
<dbReference type="RefSeq" id="WP_101435594.1">
    <property type="nucleotide sequence ID" value="NZ_PJMY01000003.1"/>
</dbReference>
<dbReference type="Proteomes" id="UP000233750">
    <property type="component" value="Unassembled WGS sequence"/>
</dbReference>
<dbReference type="GO" id="GO:0016491">
    <property type="term" value="F:oxidoreductase activity"/>
    <property type="evidence" value="ECO:0007669"/>
    <property type="project" value="UniProtKB-KW"/>
</dbReference>
<gene>
    <name evidence="9" type="ORF">ATK30_2326</name>
</gene>
<dbReference type="InterPro" id="IPR036249">
    <property type="entry name" value="Thioredoxin-like_sf"/>
</dbReference>
<evidence type="ECO:0000256" key="7">
    <source>
        <dbReference type="SAM" id="Phobius"/>
    </source>
</evidence>
<keyword evidence="7" id="KW-0472">Membrane</keyword>
<feature type="transmembrane region" description="Helical" evidence="7">
    <location>
        <begin position="34"/>
        <end position="55"/>
    </location>
</feature>
<dbReference type="EMBL" id="PJMY01000003">
    <property type="protein sequence ID" value="PKV91550.1"/>
    <property type="molecule type" value="Genomic_DNA"/>
</dbReference>
<sequence length="266" mass="27993">MGGAARNARKSRQQAAAARSVAQARGSGSDRNKIIAVVVAVVVIAALVIGGVLWINSSKNATQDNAIPAGTPTALGPGVVEKRDGVVVSVGKPGAPKTIDLYADFLCPYCAKLQQDYGPRMEQAINSGQLTVRYHMVILLNKNSDPPGYSLDSANAALAAADEQKFTAFHDALFKNQPQEGGRGYDKAQLIKLGQDLGITDPKFAQTVNAGTYDQQLQTAFQQIQSDPKLQQDFGNGQIGFGTPTVAVNGKAIPASGDWLTKVLNG</sequence>
<evidence type="ECO:0000313" key="9">
    <source>
        <dbReference type="EMBL" id="PKV91550.1"/>
    </source>
</evidence>
<name>A0A2N3WCF3_9PSEU</name>
<keyword evidence="4" id="KW-1015">Disulfide bond</keyword>
<organism evidence="9 10">
    <name type="scientific">Amycolatopsis echigonensis</name>
    <dbReference type="NCBI Taxonomy" id="2576905"/>
    <lineage>
        <taxon>Bacteria</taxon>
        <taxon>Bacillati</taxon>
        <taxon>Actinomycetota</taxon>
        <taxon>Actinomycetes</taxon>
        <taxon>Pseudonocardiales</taxon>
        <taxon>Pseudonocardiaceae</taxon>
        <taxon>Amycolatopsis</taxon>
    </lineage>
</organism>
<dbReference type="Pfam" id="PF13462">
    <property type="entry name" value="Thioredoxin_4"/>
    <property type="match status" value="1"/>
</dbReference>
<feature type="compositionally biased region" description="Low complexity" evidence="6">
    <location>
        <begin position="13"/>
        <end position="23"/>
    </location>
</feature>
<evidence type="ECO:0000256" key="4">
    <source>
        <dbReference type="ARBA" id="ARBA00023157"/>
    </source>
</evidence>
<evidence type="ECO:0000256" key="2">
    <source>
        <dbReference type="ARBA" id="ARBA00022729"/>
    </source>
</evidence>
<feature type="domain" description="Thioredoxin-like fold" evidence="8">
    <location>
        <begin position="88"/>
        <end position="254"/>
    </location>
</feature>
<evidence type="ECO:0000256" key="1">
    <source>
        <dbReference type="ARBA" id="ARBA00005791"/>
    </source>
</evidence>
<keyword evidence="10" id="KW-1185">Reference proteome</keyword>
<protein>
    <submittedName>
        <fullName evidence="9">Protein-disulfide isomerase</fullName>
    </submittedName>
</protein>
<comment type="similarity">
    <text evidence="1">Belongs to the thioredoxin family. DsbA subfamily.</text>
</comment>
<keyword evidence="3" id="KW-0560">Oxidoreductase</keyword>
<keyword evidence="7" id="KW-1133">Transmembrane helix</keyword>
<dbReference type="InterPro" id="IPR012336">
    <property type="entry name" value="Thioredoxin-like_fold"/>
</dbReference>
<keyword evidence="7" id="KW-0812">Transmembrane</keyword>
<keyword evidence="2" id="KW-0732">Signal</keyword>
<evidence type="ECO:0000256" key="5">
    <source>
        <dbReference type="ARBA" id="ARBA00023284"/>
    </source>
</evidence>
<keyword evidence="9" id="KW-0413">Isomerase</keyword>
<keyword evidence="5" id="KW-0676">Redox-active center</keyword>
<dbReference type="AlphaFoldDB" id="A0A2N3WCF3"/>
<dbReference type="Gene3D" id="3.40.30.10">
    <property type="entry name" value="Glutaredoxin"/>
    <property type="match status" value="1"/>
</dbReference>
<evidence type="ECO:0000256" key="3">
    <source>
        <dbReference type="ARBA" id="ARBA00023002"/>
    </source>
</evidence>
<dbReference type="CDD" id="cd02972">
    <property type="entry name" value="DsbA_family"/>
    <property type="match status" value="1"/>
</dbReference>
<reference evidence="9 10" key="1">
    <citation type="submission" date="2017-12" db="EMBL/GenBank/DDBJ databases">
        <title>Sequencing the genomes of 1000 Actinobacteria strains.</title>
        <authorList>
            <person name="Klenk H.-P."/>
        </authorList>
    </citation>
    <scope>NUCLEOTIDE SEQUENCE [LARGE SCALE GENOMIC DNA]</scope>
    <source>
        <strain evidence="9 10">DSM 45165</strain>
    </source>
</reference>
<accession>A0A2N3WCF3</accession>
<evidence type="ECO:0000313" key="10">
    <source>
        <dbReference type="Proteomes" id="UP000233750"/>
    </source>
</evidence>
<feature type="region of interest" description="Disordered" evidence="6">
    <location>
        <begin position="1"/>
        <end position="23"/>
    </location>
</feature>
<evidence type="ECO:0000256" key="6">
    <source>
        <dbReference type="SAM" id="MobiDB-lite"/>
    </source>
</evidence>
<proteinExistence type="inferred from homology"/>
<dbReference type="SUPFAM" id="SSF52833">
    <property type="entry name" value="Thioredoxin-like"/>
    <property type="match status" value="1"/>
</dbReference>